<feature type="domain" description="DUF4440" evidence="1">
    <location>
        <begin position="11"/>
        <end position="116"/>
    </location>
</feature>
<dbReference type="InterPro" id="IPR027843">
    <property type="entry name" value="DUF4440"/>
</dbReference>
<dbReference type="Proteomes" id="UP000637267">
    <property type="component" value="Unassembled WGS sequence"/>
</dbReference>
<evidence type="ECO:0000313" key="2">
    <source>
        <dbReference type="EMBL" id="GGP20747.1"/>
    </source>
</evidence>
<protein>
    <submittedName>
        <fullName evidence="2">DUF4440 domain-containing protein</fullName>
    </submittedName>
</protein>
<dbReference type="RefSeq" id="WP_188703821.1">
    <property type="nucleotide sequence ID" value="NZ_BMLX01000002.1"/>
</dbReference>
<evidence type="ECO:0000313" key="3">
    <source>
        <dbReference type="Proteomes" id="UP000637267"/>
    </source>
</evidence>
<name>A0ABQ2P936_9NEIS</name>
<sequence length="134" mass="14413">MLDAAIATRLIELETALHQPATRQDAAQVSALLADDFCEIGYSGRLYDRAIVLAALAAEPAAPATSVYADQFVLTLLAPGLVLLTYRSATLESDGALIRHALRSSVWRQRAAHWQMVFHQGTPTAPFQADLPAG</sequence>
<accession>A0ABQ2P936</accession>
<gene>
    <name evidence="2" type="ORF">GCM10010970_16750</name>
</gene>
<evidence type="ECO:0000259" key="1">
    <source>
        <dbReference type="Pfam" id="PF14534"/>
    </source>
</evidence>
<dbReference type="SUPFAM" id="SSF54427">
    <property type="entry name" value="NTF2-like"/>
    <property type="match status" value="1"/>
</dbReference>
<dbReference type="Gene3D" id="3.10.450.50">
    <property type="match status" value="1"/>
</dbReference>
<reference evidence="3" key="1">
    <citation type="journal article" date="2019" name="Int. J. Syst. Evol. Microbiol.">
        <title>The Global Catalogue of Microorganisms (GCM) 10K type strain sequencing project: providing services to taxonomists for standard genome sequencing and annotation.</title>
        <authorList>
            <consortium name="The Broad Institute Genomics Platform"/>
            <consortium name="The Broad Institute Genome Sequencing Center for Infectious Disease"/>
            <person name="Wu L."/>
            <person name="Ma J."/>
        </authorList>
    </citation>
    <scope>NUCLEOTIDE SEQUENCE [LARGE SCALE GENOMIC DNA]</scope>
    <source>
        <strain evidence="3">CGMCC 1.8859</strain>
    </source>
</reference>
<organism evidence="2 3">
    <name type="scientific">Silvimonas iriomotensis</name>
    <dbReference type="NCBI Taxonomy" id="449662"/>
    <lineage>
        <taxon>Bacteria</taxon>
        <taxon>Pseudomonadati</taxon>
        <taxon>Pseudomonadota</taxon>
        <taxon>Betaproteobacteria</taxon>
        <taxon>Neisseriales</taxon>
        <taxon>Chitinibacteraceae</taxon>
        <taxon>Silvimonas</taxon>
    </lineage>
</organism>
<comment type="caution">
    <text evidence="2">The sequence shown here is derived from an EMBL/GenBank/DDBJ whole genome shotgun (WGS) entry which is preliminary data.</text>
</comment>
<dbReference type="EMBL" id="BMLX01000002">
    <property type="protein sequence ID" value="GGP20747.1"/>
    <property type="molecule type" value="Genomic_DNA"/>
</dbReference>
<dbReference type="InterPro" id="IPR032710">
    <property type="entry name" value="NTF2-like_dom_sf"/>
</dbReference>
<keyword evidence="3" id="KW-1185">Reference proteome</keyword>
<proteinExistence type="predicted"/>
<dbReference type="Pfam" id="PF14534">
    <property type="entry name" value="DUF4440"/>
    <property type="match status" value="1"/>
</dbReference>